<comment type="caution">
    <text evidence="1">The sequence shown here is derived from an EMBL/GenBank/DDBJ whole genome shotgun (WGS) entry which is preliminary data.</text>
</comment>
<organism evidence="1 2">
    <name type="scientific">Yersinia nurmii</name>
    <dbReference type="NCBI Taxonomy" id="685706"/>
    <lineage>
        <taxon>Bacteria</taxon>
        <taxon>Pseudomonadati</taxon>
        <taxon>Pseudomonadota</taxon>
        <taxon>Gammaproteobacteria</taxon>
        <taxon>Enterobacterales</taxon>
        <taxon>Yersiniaceae</taxon>
        <taxon>Yersinia</taxon>
    </lineage>
</organism>
<dbReference type="EMBL" id="CPYD01000023">
    <property type="protein sequence ID" value="CNF27932.1"/>
    <property type="molecule type" value="Genomic_DNA"/>
</dbReference>
<reference evidence="1 2" key="1">
    <citation type="submission" date="2015-03" db="EMBL/GenBank/DDBJ databases">
        <authorList>
            <consortium name="Pathogen Informatics"/>
            <person name="Murphy D."/>
        </authorList>
    </citation>
    <scope>NUCLEOTIDE SEQUENCE [LARGE SCALE GENOMIC DNA]</scope>
    <source>
        <strain evidence="2">type strain: CIP110231</strain>
    </source>
</reference>
<protein>
    <submittedName>
        <fullName evidence="1">Uncharacterized protein</fullName>
    </submittedName>
</protein>
<dbReference type="Proteomes" id="UP000040578">
    <property type="component" value="Unassembled WGS sequence"/>
</dbReference>
<sequence length="39" mass="4262">MDKHIEALRNAALKATRDKWVAFSNVKTGTFAASLRGGE</sequence>
<name>A0ABM9SPE8_9GAMM</name>
<gene>
    <name evidence="1" type="ORF">ERS137967_03722</name>
</gene>
<keyword evidence="2" id="KW-1185">Reference proteome</keyword>
<proteinExistence type="predicted"/>
<evidence type="ECO:0000313" key="1">
    <source>
        <dbReference type="EMBL" id="CNF27932.1"/>
    </source>
</evidence>
<accession>A0ABM9SPE8</accession>
<evidence type="ECO:0000313" key="2">
    <source>
        <dbReference type="Proteomes" id="UP000040578"/>
    </source>
</evidence>